<dbReference type="Gene3D" id="2.60.40.10">
    <property type="entry name" value="Immunoglobulins"/>
    <property type="match status" value="1"/>
</dbReference>
<reference evidence="5" key="2">
    <citation type="submission" date="2022-05" db="EMBL/GenBank/DDBJ databases">
        <authorList>
            <person name="Kim J.-S."/>
            <person name="Lee K."/>
            <person name="Suh M."/>
            <person name="Eom M."/>
            <person name="Kim J.-S."/>
            <person name="Kim D.-S."/>
            <person name="Ko S.-H."/>
            <person name="Shin Y."/>
            <person name="Lee J.-S."/>
        </authorList>
    </citation>
    <scope>NUCLEOTIDE SEQUENCE</scope>
    <source>
        <strain evidence="5">N237</strain>
    </source>
</reference>
<keyword evidence="2" id="KW-0119">Carbohydrate metabolism</keyword>
<dbReference type="InterPro" id="IPR003961">
    <property type="entry name" value="FN3_dom"/>
</dbReference>
<evidence type="ECO:0000313" key="6">
    <source>
        <dbReference type="Proteomes" id="UP001056336"/>
    </source>
</evidence>
<keyword evidence="6" id="KW-1185">Reference proteome</keyword>
<keyword evidence="1" id="KW-0378">Hydrolase</keyword>
<dbReference type="SUPFAM" id="SSF49265">
    <property type="entry name" value="Fibronectin type III"/>
    <property type="match status" value="1"/>
</dbReference>
<sequence>MAAAALQTRPIRLAHALVGVAALALGLIVFSPPASAAAIGVTSVSTSGAPASDSNGYSWVSYFRHLAGLGSVSRNPGFEAQEAVHVRYLANHSLGCETNVHDELTNRAAGCGANPYATPGGKAAANNSDVTRVSAPVSDRAAVSNWFGAAFHALTLLDPRLTSTGYSAYYTPTPHGAGSLAWPFTAAVDVYRGRAGSYHGSIIAFPANHATTPLLSYAIGTESPEPFATATNTCHSWASKSLVSAPVIIQWPLHTPTPTTGTLRDLSTAQNLPTCTLNQNSYPTGSLARQFLAGANGITHSAFYYAATPFTAGHTYRLTVNTRTITTFTAGALPSTMATSVTPATAAARLSWSTAHPGIGTVTTYHARLYTNPTCTGGATRAIDTTPTSRTALFTRLTHHHTYYLKVAARNTSGAYRWSPCRKVRAR</sequence>
<evidence type="ECO:0000256" key="3">
    <source>
        <dbReference type="SAM" id="SignalP"/>
    </source>
</evidence>
<dbReference type="CDD" id="cd00063">
    <property type="entry name" value="FN3"/>
    <property type="match status" value="1"/>
</dbReference>
<dbReference type="EMBL" id="CP097332">
    <property type="protein sequence ID" value="UQX88213.1"/>
    <property type="molecule type" value="Genomic_DNA"/>
</dbReference>
<reference evidence="5" key="1">
    <citation type="journal article" date="2018" name="Int. J. Syst. Evol. Microbiol.">
        <title>Jatrophihabitans telluris sp. nov., isolated from sediment soil of lava forest wetlands and the emended description of the genus Jatrophihabitans.</title>
        <authorList>
            <person name="Lee K.C."/>
            <person name="Suh M.K."/>
            <person name="Eom M.K."/>
            <person name="Kim K.K."/>
            <person name="Kim J.S."/>
            <person name="Kim D.S."/>
            <person name="Ko S.H."/>
            <person name="Shin Y.K."/>
            <person name="Lee J.S."/>
        </authorList>
    </citation>
    <scope>NUCLEOTIDE SEQUENCE</scope>
    <source>
        <strain evidence="5">N237</strain>
    </source>
</reference>
<evidence type="ECO:0000256" key="2">
    <source>
        <dbReference type="ARBA" id="ARBA00023326"/>
    </source>
</evidence>
<dbReference type="Proteomes" id="UP001056336">
    <property type="component" value="Chromosome"/>
</dbReference>
<dbReference type="InterPro" id="IPR013783">
    <property type="entry name" value="Ig-like_fold"/>
</dbReference>
<evidence type="ECO:0000313" key="5">
    <source>
        <dbReference type="EMBL" id="UQX88213.1"/>
    </source>
</evidence>
<dbReference type="RefSeq" id="WP_249771495.1">
    <property type="nucleotide sequence ID" value="NZ_CP097332.1"/>
</dbReference>
<name>A0ABY4QY20_9ACTN</name>
<feature type="signal peptide" evidence="3">
    <location>
        <begin position="1"/>
        <end position="36"/>
    </location>
</feature>
<dbReference type="Pfam" id="PF00041">
    <property type="entry name" value="fn3"/>
    <property type="match status" value="1"/>
</dbReference>
<dbReference type="PROSITE" id="PS50853">
    <property type="entry name" value="FN3"/>
    <property type="match status" value="1"/>
</dbReference>
<protein>
    <submittedName>
        <fullName evidence="5">Fibronectin type III domain-containing protein</fullName>
    </submittedName>
</protein>
<feature type="domain" description="Fibronectin type-III" evidence="4">
    <location>
        <begin position="333"/>
        <end position="427"/>
    </location>
</feature>
<gene>
    <name evidence="5" type="ORF">M6D93_18280</name>
</gene>
<keyword evidence="3" id="KW-0732">Signal</keyword>
<dbReference type="InterPro" id="IPR036116">
    <property type="entry name" value="FN3_sf"/>
</dbReference>
<accession>A0ABY4QY20</accession>
<organism evidence="5 6">
    <name type="scientific">Jatrophihabitans telluris</name>
    <dbReference type="NCBI Taxonomy" id="2038343"/>
    <lineage>
        <taxon>Bacteria</taxon>
        <taxon>Bacillati</taxon>
        <taxon>Actinomycetota</taxon>
        <taxon>Actinomycetes</taxon>
        <taxon>Jatrophihabitantales</taxon>
        <taxon>Jatrophihabitantaceae</taxon>
        <taxon>Jatrophihabitans</taxon>
    </lineage>
</organism>
<proteinExistence type="predicted"/>
<evidence type="ECO:0000256" key="1">
    <source>
        <dbReference type="ARBA" id="ARBA00023295"/>
    </source>
</evidence>
<keyword evidence="2" id="KW-0624">Polysaccharide degradation</keyword>
<keyword evidence="1" id="KW-0326">Glycosidase</keyword>
<feature type="chain" id="PRO_5045425394" evidence="3">
    <location>
        <begin position="37"/>
        <end position="427"/>
    </location>
</feature>
<evidence type="ECO:0000259" key="4">
    <source>
        <dbReference type="PROSITE" id="PS50853"/>
    </source>
</evidence>